<dbReference type="AlphaFoldDB" id="A0A8S0UH76"/>
<protein>
    <submittedName>
        <fullName evidence="1">Uncharacterized protein</fullName>
    </submittedName>
</protein>
<evidence type="ECO:0000313" key="2">
    <source>
        <dbReference type="Proteomes" id="UP000594638"/>
    </source>
</evidence>
<sequence length="124" mass="13790">MESLQTILLSMNKTLYNLKLSVVSALHELALKPSGDGDGDGDGDDDDDLGALRHLLVDRPIIPQEEGRLKLSGENTPKHGCLVYAKHQVRCQYYNGWHNHFLINHYLPPLIIVCYATQVHSTGA</sequence>
<reference evidence="1 2" key="1">
    <citation type="submission" date="2019-12" db="EMBL/GenBank/DDBJ databases">
        <authorList>
            <person name="Alioto T."/>
            <person name="Alioto T."/>
            <person name="Gomez Garrido J."/>
        </authorList>
    </citation>
    <scope>NUCLEOTIDE SEQUENCE [LARGE SCALE GENOMIC DNA]</scope>
</reference>
<organism evidence="1 2">
    <name type="scientific">Olea europaea subsp. europaea</name>
    <dbReference type="NCBI Taxonomy" id="158383"/>
    <lineage>
        <taxon>Eukaryota</taxon>
        <taxon>Viridiplantae</taxon>
        <taxon>Streptophyta</taxon>
        <taxon>Embryophyta</taxon>
        <taxon>Tracheophyta</taxon>
        <taxon>Spermatophyta</taxon>
        <taxon>Magnoliopsida</taxon>
        <taxon>eudicotyledons</taxon>
        <taxon>Gunneridae</taxon>
        <taxon>Pentapetalae</taxon>
        <taxon>asterids</taxon>
        <taxon>lamiids</taxon>
        <taxon>Lamiales</taxon>
        <taxon>Oleaceae</taxon>
        <taxon>Oleeae</taxon>
        <taxon>Olea</taxon>
    </lineage>
</organism>
<proteinExistence type="predicted"/>
<keyword evidence="2" id="KW-1185">Reference proteome</keyword>
<dbReference type="EMBL" id="CACTIH010007586">
    <property type="protein sequence ID" value="CAA3016017.1"/>
    <property type="molecule type" value="Genomic_DNA"/>
</dbReference>
<dbReference type="Gramene" id="OE9A031419T2">
    <property type="protein sequence ID" value="OE9A031419C2"/>
    <property type="gene ID" value="OE9A031419"/>
</dbReference>
<dbReference type="Proteomes" id="UP000594638">
    <property type="component" value="Unassembled WGS sequence"/>
</dbReference>
<gene>
    <name evidence="1" type="ORF">OLEA9_A031419</name>
</gene>
<evidence type="ECO:0000313" key="1">
    <source>
        <dbReference type="EMBL" id="CAA3016017.1"/>
    </source>
</evidence>
<comment type="caution">
    <text evidence="1">The sequence shown here is derived from an EMBL/GenBank/DDBJ whole genome shotgun (WGS) entry which is preliminary data.</text>
</comment>
<name>A0A8S0UH76_OLEEU</name>
<accession>A0A8S0UH76</accession>